<evidence type="ECO:0000256" key="1">
    <source>
        <dbReference type="SAM" id="MobiDB-lite"/>
    </source>
</evidence>
<gene>
    <name evidence="2" type="ORF">GCM10017577_29650</name>
</gene>
<dbReference type="RefSeq" id="WP_156066888.1">
    <property type="nucleotide sequence ID" value="NZ_BAAAUZ010000010.1"/>
</dbReference>
<feature type="region of interest" description="Disordered" evidence="1">
    <location>
        <begin position="1"/>
        <end position="23"/>
    </location>
</feature>
<evidence type="ECO:0000313" key="2">
    <source>
        <dbReference type="EMBL" id="GLL11824.1"/>
    </source>
</evidence>
<evidence type="ECO:0000313" key="3">
    <source>
        <dbReference type="Proteomes" id="UP001143463"/>
    </source>
</evidence>
<keyword evidence="3" id="KW-1185">Reference proteome</keyword>
<dbReference type="AlphaFoldDB" id="A0A9W6L3Y5"/>
<accession>A0A9W6L3Y5</accession>
<sequence length="49" mass="5399">MVDDDRLPQNDDATVPAATPTVMSMDEDQLWDVVRSLAEPARGELRALS</sequence>
<protein>
    <submittedName>
        <fullName evidence="2">Uncharacterized protein</fullName>
    </submittedName>
</protein>
<reference evidence="2" key="2">
    <citation type="submission" date="2023-01" db="EMBL/GenBank/DDBJ databases">
        <authorList>
            <person name="Sun Q."/>
            <person name="Evtushenko L."/>
        </authorList>
    </citation>
    <scope>NUCLEOTIDE SEQUENCE</scope>
    <source>
        <strain evidence="2">VKM Ac-1069</strain>
    </source>
</reference>
<proteinExistence type="predicted"/>
<dbReference type="Proteomes" id="UP001143463">
    <property type="component" value="Unassembled WGS sequence"/>
</dbReference>
<organism evidence="2 3">
    <name type="scientific">Pseudonocardia halophobica</name>
    <dbReference type="NCBI Taxonomy" id="29401"/>
    <lineage>
        <taxon>Bacteria</taxon>
        <taxon>Bacillati</taxon>
        <taxon>Actinomycetota</taxon>
        <taxon>Actinomycetes</taxon>
        <taxon>Pseudonocardiales</taxon>
        <taxon>Pseudonocardiaceae</taxon>
        <taxon>Pseudonocardia</taxon>
    </lineage>
</organism>
<name>A0A9W6L3Y5_9PSEU</name>
<comment type="caution">
    <text evidence="2">The sequence shown here is derived from an EMBL/GenBank/DDBJ whole genome shotgun (WGS) entry which is preliminary data.</text>
</comment>
<reference evidence="2" key="1">
    <citation type="journal article" date="2014" name="Int. J. Syst. Evol. Microbiol.">
        <title>Complete genome sequence of Corynebacterium casei LMG S-19264T (=DSM 44701T), isolated from a smear-ripened cheese.</title>
        <authorList>
            <consortium name="US DOE Joint Genome Institute (JGI-PGF)"/>
            <person name="Walter F."/>
            <person name="Albersmeier A."/>
            <person name="Kalinowski J."/>
            <person name="Ruckert C."/>
        </authorList>
    </citation>
    <scope>NUCLEOTIDE SEQUENCE</scope>
    <source>
        <strain evidence="2">VKM Ac-1069</strain>
    </source>
</reference>
<dbReference type="EMBL" id="BSFQ01000010">
    <property type="protein sequence ID" value="GLL11824.1"/>
    <property type="molecule type" value="Genomic_DNA"/>
</dbReference>